<comment type="caution">
    <text evidence="7">The sequence shown here is derived from an EMBL/GenBank/DDBJ whole genome shotgun (WGS) entry which is preliminary data.</text>
</comment>
<keyword evidence="2 4" id="KW-0378">Hydrolase</keyword>
<dbReference type="Gene3D" id="2.60.40.1180">
    <property type="entry name" value="Golgi alpha-mannosidase II"/>
    <property type="match status" value="1"/>
</dbReference>
<dbReference type="GO" id="GO:0016042">
    <property type="term" value="P:lipid catabolic process"/>
    <property type="evidence" value="ECO:0007669"/>
    <property type="project" value="UniProtKB-ARBA"/>
</dbReference>
<proteinExistence type="inferred from homology"/>
<dbReference type="AlphaFoldDB" id="A0A813RT94"/>
<dbReference type="InterPro" id="IPR041036">
    <property type="entry name" value="GH5_C"/>
</dbReference>
<dbReference type="Proteomes" id="UP000681722">
    <property type="component" value="Unassembled WGS sequence"/>
</dbReference>
<gene>
    <name evidence="7" type="ORF">GPM918_LOCUS2899</name>
    <name evidence="8" type="ORF">SRO942_LOCUS2899</name>
</gene>
<dbReference type="OrthoDB" id="1887033at2759"/>
<name>A0A813RT94_9BILA</name>
<evidence type="ECO:0000256" key="2">
    <source>
        <dbReference type="ARBA" id="ARBA00022801"/>
    </source>
</evidence>
<keyword evidence="9" id="KW-1185">Reference proteome</keyword>
<evidence type="ECO:0000256" key="3">
    <source>
        <dbReference type="ARBA" id="ARBA00023295"/>
    </source>
</evidence>
<evidence type="ECO:0000313" key="9">
    <source>
        <dbReference type="Proteomes" id="UP000663829"/>
    </source>
</evidence>
<evidence type="ECO:0000259" key="6">
    <source>
        <dbReference type="Pfam" id="PF18564"/>
    </source>
</evidence>
<evidence type="ECO:0000256" key="1">
    <source>
        <dbReference type="ARBA" id="ARBA00005641"/>
    </source>
</evidence>
<dbReference type="InterPro" id="IPR017853">
    <property type="entry name" value="GH"/>
</dbReference>
<dbReference type="Pfam" id="PF18564">
    <property type="entry name" value="Glyco_hydro_5_C"/>
    <property type="match status" value="1"/>
</dbReference>
<dbReference type="PANTHER" id="PTHR31308">
    <property type="match status" value="1"/>
</dbReference>
<evidence type="ECO:0000313" key="8">
    <source>
        <dbReference type="EMBL" id="CAF3573157.1"/>
    </source>
</evidence>
<comment type="similarity">
    <text evidence="1 4">Belongs to the glycosyl hydrolase 5 (cellulase A) family.</text>
</comment>
<dbReference type="GO" id="GO:1901136">
    <property type="term" value="P:carbohydrate derivative catabolic process"/>
    <property type="evidence" value="ECO:0007669"/>
    <property type="project" value="UniProtKB-ARBA"/>
</dbReference>
<protein>
    <submittedName>
        <fullName evidence="7">Uncharacterized protein</fullName>
    </submittedName>
</protein>
<reference evidence="7" key="1">
    <citation type="submission" date="2021-02" db="EMBL/GenBank/DDBJ databases">
        <authorList>
            <person name="Nowell W R."/>
        </authorList>
    </citation>
    <scope>NUCLEOTIDE SEQUENCE</scope>
</reference>
<dbReference type="InterPro" id="IPR001547">
    <property type="entry name" value="Glyco_hydro_5"/>
</dbReference>
<accession>A0A813RT94</accession>
<evidence type="ECO:0000256" key="4">
    <source>
        <dbReference type="RuleBase" id="RU361153"/>
    </source>
</evidence>
<dbReference type="SUPFAM" id="SSF51445">
    <property type="entry name" value="(Trans)glycosidases"/>
    <property type="match status" value="1"/>
</dbReference>
<dbReference type="PANTHER" id="PTHR31308:SF3">
    <property type="entry name" value="ENDOGLYCOCERAMIDASE"/>
    <property type="match status" value="1"/>
</dbReference>
<dbReference type="GO" id="GO:0004553">
    <property type="term" value="F:hydrolase activity, hydrolyzing O-glycosyl compounds"/>
    <property type="evidence" value="ECO:0007669"/>
    <property type="project" value="InterPro"/>
</dbReference>
<organism evidence="7 9">
    <name type="scientific">Didymodactylos carnosus</name>
    <dbReference type="NCBI Taxonomy" id="1234261"/>
    <lineage>
        <taxon>Eukaryota</taxon>
        <taxon>Metazoa</taxon>
        <taxon>Spiralia</taxon>
        <taxon>Gnathifera</taxon>
        <taxon>Rotifera</taxon>
        <taxon>Eurotatoria</taxon>
        <taxon>Bdelloidea</taxon>
        <taxon>Philodinida</taxon>
        <taxon>Philodinidae</taxon>
        <taxon>Didymodactylos</taxon>
    </lineage>
</organism>
<dbReference type="InterPro" id="IPR052066">
    <property type="entry name" value="Glycosphingolipid_Hydrolases"/>
</dbReference>
<dbReference type="EMBL" id="CAJOBC010000336">
    <property type="protein sequence ID" value="CAF3573157.1"/>
    <property type="molecule type" value="Genomic_DNA"/>
</dbReference>
<feature type="domain" description="Glycoside hydrolase family 5" evidence="5">
    <location>
        <begin position="90"/>
        <end position="402"/>
    </location>
</feature>
<evidence type="ECO:0000313" key="7">
    <source>
        <dbReference type="EMBL" id="CAF0789043.1"/>
    </source>
</evidence>
<dbReference type="Pfam" id="PF00150">
    <property type="entry name" value="Cellulase"/>
    <property type="match status" value="1"/>
</dbReference>
<keyword evidence="3 4" id="KW-0326">Glycosidase</keyword>
<dbReference type="InterPro" id="IPR013780">
    <property type="entry name" value="Glyco_hydro_b"/>
</dbReference>
<feature type="domain" description="Glycoside hydrolase family 5 C-terminal" evidence="6">
    <location>
        <begin position="435"/>
        <end position="523"/>
    </location>
</feature>
<dbReference type="EMBL" id="CAJNOQ010000336">
    <property type="protein sequence ID" value="CAF0789043.1"/>
    <property type="molecule type" value="Genomic_DNA"/>
</dbReference>
<evidence type="ECO:0000259" key="5">
    <source>
        <dbReference type="Pfam" id="PF00150"/>
    </source>
</evidence>
<dbReference type="Gene3D" id="3.20.20.80">
    <property type="entry name" value="Glycosidases"/>
    <property type="match status" value="1"/>
</dbReference>
<dbReference type="GO" id="GO:0000272">
    <property type="term" value="P:polysaccharide catabolic process"/>
    <property type="evidence" value="ECO:0007669"/>
    <property type="project" value="InterPro"/>
</dbReference>
<dbReference type="Proteomes" id="UP000663829">
    <property type="component" value="Unassembled WGS sequence"/>
</dbReference>
<sequence length="539" mass="61219">MFTISTSRIKDKEQLLLHFIALNGCELYILNIVKASLPLIQVDPKTQQFVDEYGRVRIFHGVNVVYKVPPYIPQLTGFTPQDSLSDIDLTNLRKWGFNVVRFYVSWMGVAPTPTTIDQNYLSQLQTAVTMMENHGIYTLLDNHQDVFSRYFCGEGVPDWIAEKNKGQYKEFPFPLANNITRDPTTGYPLLTECLNRTFAEYYLTDAVASGFNMLFTNQNGTQDALAAFWKTVATTFVNRSSILGYELINEPAFPSIVDVIELGLVDRVYLKPMYENLHNVIRTVDDKHLIFYEPCVFDVAQTGFTQGPGGPKYNDRQVFSYHVYCLDVNKRGEPKSDLVCDISDTALIEMRVSEAKRKQLGGMMMTEFGALSNSSKGIGEINRITGIADQSLQSWAYWQFKKYQDLTTQASPATTESFYDENGELELNKVKALSRTYAQAIAGLPTLVIYYPESSTFELRFIINTSIQQPTIIFLNEELNYPNGYDIVLTPTNSLKWTSSEQNYLEFLPTSSAQNGTTISIRIIQQLSSYAIKCKRLQL</sequence>